<dbReference type="InterPro" id="IPR002347">
    <property type="entry name" value="SDR_fam"/>
</dbReference>
<evidence type="ECO:0000256" key="3">
    <source>
        <dbReference type="SAM" id="MobiDB-lite"/>
    </source>
</evidence>
<dbReference type="Pfam" id="PF13561">
    <property type="entry name" value="adh_short_C2"/>
    <property type="match status" value="1"/>
</dbReference>
<organism evidence="4 5">
    <name type="scientific">Mycena belliarum</name>
    <dbReference type="NCBI Taxonomy" id="1033014"/>
    <lineage>
        <taxon>Eukaryota</taxon>
        <taxon>Fungi</taxon>
        <taxon>Dikarya</taxon>
        <taxon>Basidiomycota</taxon>
        <taxon>Agaricomycotina</taxon>
        <taxon>Agaricomycetes</taxon>
        <taxon>Agaricomycetidae</taxon>
        <taxon>Agaricales</taxon>
        <taxon>Marasmiineae</taxon>
        <taxon>Mycenaceae</taxon>
        <taxon>Mycena</taxon>
    </lineage>
</organism>
<dbReference type="AlphaFoldDB" id="A0AAD6TUZ4"/>
<feature type="region of interest" description="Disordered" evidence="3">
    <location>
        <begin position="1"/>
        <end position="24"/>
    </location>
</feature>
<accession>A0AAD6TUZ4</accession>
<comment type="similarity">
    <text evidence="1">Belongs to the short-chain dehydrogenases/reductases (SDR) family.</text>
</comment>
<evidence type="ECO:0000256" key="2">
    <source>
        <dbReference type="ARBA" id="ARBA00022857"/>
    </source>
</evidence>
<sequence>MSLQPPASSHGVPTTTTPTTATTNTTRVALVTGAAHGIGRAIALRLAADGLDVALNDLPVHLPALAALVAEIEAAGTGTGAGESAGTGKGRRAVTVAGDVTQEAEVRAMVEEAVGKLGRLDVMVANAGIADGGTTVMDADIAKCEKCWAVNIRGVVLCYKYAARQMVAQGEGGRIIGASSVCGQRGFAGLGAYCISKAAVRSLTQTAALELREHGITVNAYAPGVIDTAMTRAPATAEHDRTHGAGSGLKQLLKLPDVRTGEPADVAALVAFLASRDAHFMTGQTVSVDDGIHFS</sequence>
<dbReference type="EMBL" id="JARJCN010000055">
    <property type="protein sequence ID" value="KAJ7080362.1"/>
    <property type="molecule type" value="Genomic_DNA"/>
</dbReference>
<evidence type="ECO:0000313" key="5">
    <source>
        <dbReference type="Proteomes" id="UP001222325"/>
    </source>
</evidence>
<dbReference type="Gene3D" id="3.40.50.720">
    <property type="entry name" value="NAD(P)-binding Rossmann-like Domain"/>
    <property type="match status" value="1"/>
</dbReference>
<protein>
    <recommendedName>
        <fullName evidence="6">NAD(P)-binding protein</fullName>
    </recommendedName>
</protein>
<name>A0AAD6TUZ4_9AGAR</name>
<dbReference type="GO" id="GO:0006633">
    <property type="term" value="P:fatty acid biosynthetic process"/>
    <property type="evidence" value="ECO:0007669"/>
    <property type="project" value="TreeGrafter"/>
</dbReference>
<dbReference type="GO" id="GO:0016616">
    <property type="term" value="F:oxidoreductase activity, acting on the CH-OH group of donors, NAD or NADP as acceptor"/>
    <property type="evidence" value="ECO:0007669"/>
    <property type="project" value="TreeGrafter"/>
</dbReference>
<reference evidence="4" key="1">
    <citation type="submission" date="2023-03" db="EMBL/GenBank/DDBJ databases">
        <title>Massive genome expansion in bonnet fungi (Mycena s.s.) driven by repeated elements and novel gene families across ecological guilds.</title>
        <authorList>
            <consortium name="Lawrence Berkeley National Laboratory"/>
            <person name="Harder C.B."/>
            <person name="Miyauchi S."/>
            <person name="Viragh M."/>
            <person name="Kuo A."/>
            <person name="Thoen E."/>
            <person name="Andreopoulos B."/>
            <person name="Lu D."/>
            <person name="Skrede I."/>
            <person name="Drula E."/>
            <person name="Henrissat B."/>
            <person name="Morin E."/>
            <person name="Kohler A."/>
            <person name="Barry K."/>
            <person name="LaButti K."/>
            <person name="Morin E."/>
            <person name="Salamov A."/>
            <person name="Lipzen A."/>
            <person name="Mereny Z."/>
            <person name="Hegedus B."/>
            <person name="Baldrian P."/>
            <person name="Stursova M."/>
            <person name="Weitz H."/>
            <person name="Taylor A."/>
            <person name="Grigoriev I.V."/>
            <person name="Nagy L.G."/>
            <person name="Martin F."/>
            <person name="Kauserud H."/>
        </authorList>
    </citation>
    <scope>NUCLEOTIDE SEQUENCE</scope>
    <source>
        <strain evidence="4">CBHHK173m</strain>
    </source>
</reference>
<dbReference type="FunFam" id="3.40.50.720:FF:000084">
    <property type="entry name" value="Short-chain dehydrogenase reductase"/>
    <property type="match status" value="1"/>
</dbReference>
<dbReference type="GO" id="GO:0048038">
    <property type="term" value="F:quinone binding"/>
    <property type="evidence" value="ECO:0007669"/>
    <property type="project" value="TreeGrafter"/>
</dbReference>
<dbReference type="SUPFAM" id="SSF51735">
    <property type="entry name" value="NAD(P)-binding Rossmann-fold domains"/>
    <property type="match status" value="1"/>
</dbReference>
<dbReference type="InterPro" id="IPR020904">
    <property type="entry name" value="Sc_DH/Rdtase_CS"/>
</dbReference>
<evidence type="ECO:0000313" key="4">
    <source>
        <dbReference type="EMBL" id="KAJ7080362.1"/>
    </source>
</evidence>
<comment type="caution">
    <text evidence="4">The sequence shown here is derived from an EMBL/GenBank/DDBJ whole genome shotgun (WGS) entry which is preliminary data.</text>
</comment>
<dbReference type="PRINTS" id="PR00081">
    <property type="entry name" value="GDHRDH"/>
</dbReference>
<feature type="compositionally biased region" description="Low complexity" evidence="3">
    <location>
        <begin position="14"/>
        <end position="24"/>
    </location>
</feature>
<keyword evidence="5" id="KW-1185">Reference proteome</keyword>
<dbReference type="PANTHER" id="PTHR42760:SF121">
    <property type="entry name" value="3-OXOACYL-(ACYL-CARRIER-PROTEIN) REDUCTASE"/>
    <property type="match status" value="1"/>
</dbReference>
<feature type="compositionally biased region" description="Polar residues" evidence="3">
    <location>
        <begin position="1"/>
        <end position="13"/>
    </location>
</feature>
<evidence type="ECO:0000256" key="1">
    <source>
        <dbReference type="ARBA" id="ARBA00006484"/>
    </source>
</evidence>
<dbReference type="PANTHER" id="PTHR42760">
    <property type="entry name" value="SHORT-CHAIN DEHYDROGENASES/REDUCTASES FAMILY MEMBER"/>
    <property type="match status" value="1"/>
</dbReference>
<gene>
    <name evidence="4" type="ORF">B0H15DRAFT_856857</name>
</gene>
<keyword evidence="2" id="KW-0521">NADP</keyword>
<dbReference type="Proteomes" id="UP001222325">
    <property type="component" value="Unassembled WGS sequence"/>
</dbReference>
<proteinExistence type="inferred from homology"/>
<evidence type="ECO:0008006" key="6">
    <source>
        <dbReference type="Google" id="ProtNLM"/>
    </source>
</evidence>
<dbReference type="InterPro" id="IPR036291">
    <property type="entry name" value="NAD(P)-bd_dom_sf"/>
</dbReference>
<dbReference type="PRINTS" id="PR00080">
    <property type="entry name" value="SDRFAMILY"/>
</dbReference>
<dbReference type="PROSITE" id="PS00061">
    <property type="entry name" value="ADH_SHORT"/>
    <property type="match status" value="1"/>
</dbReference>